<dbReference type="AlphaFoldDB" id="A0A8C5BVP8"/>
<name>A0A8C5BVP8_GADMO</name>
<reference evidence="1" key="1">
    <citation type="submission" date="2025-08" db="UniProtKB">
        <authorList>
            <consortium name="Ensembl"/>
        </authorList>
    </citation>
    <scope>IDENTIFICATION</scope>
</reference>
<sequence length="78" mass="9027">MPLRDHRPWREHVWESTAESCNTNHLIVRGGAQESSTCSNSNISCPHIASRKQIQKHAGCITLTYRKYCCSIHRRQHL</sequence>
<protein>
    <submittedName>
        <fullName evidence="1">Uncharacterized protein</fullName>
    </submittedName>
</protein>
<organism evidence="1 2">
    <name type="scientific">Gadus morhua</name>
    <name type="common">Atlantic cod</name>
    <dbReference type="NCBI Taxonomy" id="8049"/>
    <lineage>
        <taxon>Eukaryota</taxon>
        <taxon>Metazoa</taxon>
        <taxon>Chordata</taxon>
        <taxon>Craniata</taxon>
        <taxon>Vertebrata</taxon>
        <taxon>Euteleostomi</taxon>
        <taxon>Actinopterygii</taxon>
        <taxon>Neopterygii</taxon>
        <taxon>Teleostei</taxon>
        <taxon>Neoteleostei</taxon>
        <taxon>Acanthomorphata</taxon>
        <taxon>Zeiogadaria</taxon>
        <taxon>Gadariae</taxon>
        <taxon>Gadiformes</taxon>
        <taxon>Gadoidei</taxon>
        <taxon>Gadidae</taxon>
        <taxon>Gadus</taxon>
    </lineage>
</organism>
<reference evidence="1" key="2">
    <citation type="submission" date="2025-09" db="UniProtKB">
        <authorList>
            <consortium name="Ensembl"/>
        </authorList>
    </citation>
    <scope>IDENTIFICATION</scope>
</reference>
<evidence type="ECO:0000313" key="2">
    <source>
        <dbReference type="Proteomes" id="UP000694546"/>
    </source>
</evidence>
<dbReference type="Ensembl" id="ENSGMOT00000059601.1">
    <property type="protein sequence ID" value="ENSGMOP00000052711.1"/>
    <property type="gene ID" value="ENSGMOG00000028174.1"/>
</dbReference>
<evidence type="ECO:0000313" key="1">
    <source>
        <dbReference type="Ensembl" id="ENSGMOP00000052711.1"/>
    </source>
</evidence>
<dbReference type="Proteomes" id="UP000694546">
    <property type="component" value="Chromosome 8"/>
</dbReference>
<keyword evidence="2" id="KW-1185">Reference proteome</keyword>
<accession>A0A8C5BVP8</accession>
<proteinExistence type="predicted"/>